<organism evidence="2 3">
    <name type="scientific">Candidatus Methylomirabilis tolerans</name>
    <dbReference type="NCBI Taxonomy" id="3123416"/>
    <lineage>
        <taxon>Bacteria</taxon>
        <taxon>Candidatus Methylomirabilota</taxon>
        <taxon>Candidatus Methylomirabilia</taxon>
        <taxon>Candidatus Methylomirabilales</taxon>
        <taxon>Candidatus Methylomirabilaceae</taxon>
        <taxon>Candidatus Methylomirabilis</taxon>
    </lineage>
</organism>
<feature type="region of interest" description="Disordered" evidence="1">
    <location>
        <begin position="55"/>
        <end position="79"/>
    </location>
</feature>
<gene>
    <name evidence="2" type="ORF">K8G79_00725</name>
</gene>
<feature type="compositionally biased region" description="Basic and acidic residues" evidence="1">
    <location>
        <begin position="56"/>
        <end position="79"/>
    </location>
</feature>
<dbReference type="EMBL" id="JAIOIU010000012">
    <property type="protein sequence ID" value="MBZ0158668.1"/>
    <property type="molecule type" value="Genomic_DNA"/>
</dbReference>
<accession>A0AAJ1EHW1</accession>
<protein>
    <submittedName>
        <fullName evidence="2">Uncharacterized protein</fullName>
    </submittedName>
</protein>
<proteinExistence type="predicted"/>
<evidence type="ECO:0000256" key="1">
    <source>
        <dbReference type="SAM" id="MobiDB-lite"/>
    </source>
</evidence>
<name>A0AAJ1EHW1_9BACT</name>
<comment type="caution">
    <text evidence="2">The sequence shown here is derived from an EMBL/GenBank/DDBJ whole genome shotgun (WGS) entry which is preliminary data.</text>
</comment>
<evidence type="ECO:0000313" key="3">
    <source>
        <dbReference type="Proteomes" id="UP001197609"/>
    </source>
</evidence>
<dbReference type="AlphaFoldDB" id="A0AAJ1EHW1"/>
<sequence length="79" mass="8739">MEALTLLIAVIALGLAIVAFKRTGGIEDLKRQVEGFGSKSETARHKTADALNRLEQLIRGKEQSHKEKEDKPDEPSKPE</sequence>
<reference evidence="2 3" key="1">
    <citation type="journal article" date="2021" name="bioRxiv">
        <title>Unraveling nitrogen, sulfur and carbon metabolic pathways and microbial community transcriptional responses to substrate deprivation and toxicity stresses in a bioreactor mimicking anoxic brackish coastal sediment conditions.</title>
        <authorList>
            <person name="Martins P.D."/>
            <person name="Echeveste M.J."/>
            <person name="Arshad A."/>
            <person name="Kurth J."/>
            <person name="Ouboter H."/>
            <person name="Jetten M.S.M."/>
            <person name="Welte C.U."/>
        </authorList>
    </citation>
    <scope>NUCLEOTIDE SEQUENCE [LARGE SCALE GENOMIC DNA]</scope>
    <source>
        <strain evidence="2">MAG_38</strain>
    </source>
</reference>
<dbReference type="Proteomes" id="UP001197609">
    <property type="component" value="Unassembled WGS sequence"/>
</dbReference>
<evidence type="ECO:0000313" key="2">
    <source>
        <dbReference type="EMBL" id="MBZ0158668.1"/>
    </source>
</evidence>